<evidence type="ECO:0000313" key="2">
    <source>
        <dbReference type="EMBL" id="MFI2486436.1"/>
    </source>
</evidence>
<dbReference type="EC" id="2.1.1.222" evidence="2"/>
<dbReference type="PANTHER" id="PTHR43464">
    <property type="entry name" value="METHYLTRANSFERASE"/>
    <property type="match status" value="1"/>
</dbReference>
<proteinExistence type="predicted"/>
<dbReference type="Gene3D" id="3.40.50.150">
    <property type="entry name" value="Vaccinia Virus protein VP39"/>
    <property type="match status" value="1"/>
</dbReference>
<dbReference type="GO" id="GO:0032259">
    <property type="term" value="P:methylation"/>
    <property type="evidence" value="ECO:0007669"/>
    <property type="project" value="UniProtKB-KW"/>
</dbReference>
<dbReference type="PANTHER" id="PTHR43464:SF94">
    <property type="entry name" value="MALONYL-[ACYL-CARRIER PROTEIN] O-METHYLTRANSFERASE"/>
    <property type="match status" value="1"/>
</dbReference>
<dbReference type="GO" id="GO:0102208">
    <property type="term" value="F:2-polyprenyl-6-hydroxyphenol methylase activity"/>
    <property type="evidence" value="ECO:0007669"/>
    <property type="project" value="UniProtKB-EC"/>
</dbReference>
<keyword evidence="3" id="KW-1185">Reference proteome</keyword>
<keyword evidence="2" id="KW-0808">Transferase</keyword>
<comment type="caution">
    <text evidence="2">The sequence shown here is derived from an EMBL/GenBank/DDBJ whole genome shotgun (WGS) entry which is preliminary data.</text>
</comment>
<protein>
    <submittedName>
        <fullName evidence="2">Class I SAM-dependent methyltransferase</fullName>
        <ecNumber evidence="2">2.1.1.222</ecNumber>
        <ecNumber evidence="2">2.1.1.64</ecNumber>
    </submittedName>
</protein>
<dbReference type="InterPro" id="IPR013217">
    <property type="entry name" value="Methyltransf_12"/>
</dbReference>
<reference evidence="2 3" key="1">
    <citation type="submission" date="2024-10" db="EMBL/GenBank/DDBJ databases">
        <title>The Natural Products Discovery Center: Release of the First 8490 Sequenced Strains for Exploring Actinobacteria Biosynthetic Diversity.</title>
        <authorList>
            <person name="Kalkreuter E."/>
            <person name="Kautsar S.A."/>
            <person name="Yang D."/>
            <person name="Bader C.D."/>
            <person name="Teijaro C.N."/>
            <person name="Fluegel L."/>
            <person name="Davis C.M."/>
            <person name="Simpson J.R."/>
            <person name="Lauterbach L."/>
            <person name="Steele A.D."/>
            <person name="Gui C."/>
            <person name="Meng S."/>
            <person name="Li G."/>
            <person name="Viehrig K."/>
            <person name="Ye F."/>
            <person name="Su P."/>
            <person name="Kiefer A.F."/>
            <person name="Nichols A."/>
            <person name="Cepeda A.J."/>
            <person name="Yan W."/>
            <person name="Fan B."/>
            <person name="Jiang Y."/>
            <person name="Adhikari A."/>
            <person name="Zheng C.-J."/>
            <person name="Schuster L."/>
            <person name="Cowan T.M."/>
            <person name="Smanski M.J."/>
            <person name="Chevrette M.G."/>
            <person name="De Carvalho L.P.S."/>
            <person name="Shen B."/>
        </authorList>
    </citation>
    <scope>NUCLEOTIDE SEQUENCE [LARGE SCALE GENOMIC DNA]</scope>
    <source>
        <strain evidence="2 3">NPDC019481</strain>
    </source>
</reference>
<dbReference type="EMBL" id="JBIRYI010000003">
    <property type="protein sequence ID" value="MFI2486436.1"/>
    <property type="molecule type" value="Genomic_DNA"/>
</dbReference>
<gene>
    <name evidence="2" type="ORF">ACH47X_05970</name>
</gene>
<name>A0ABW7XG14_9MICO</name>
<sequence>MPAAPASAEPALEADLTSILATNLVAYQALASEYRVTSRQRLKHAAEWLAVVFQRNTRSRRLQALDIGCADGSHAYLLAAHGYDVTGVDFSPRMIQIARWRLQRFRLRKDHRPRFLTGEFHAGTFHDAAGRTELLGDRQFDLVVANAFVHLFPRPYDRAVVKKALDLVAFQGTALFSTTIEDSREEGYFVKYRSDGTGVDRWRGHYPKDEFLALIRDAAGEPFDLQDATSTDMRGRSWLTIAARRARVG</sequence>
<organism evidence="2 3">
    <name type="scientific">Promicromonospora kroppenstedtii</name>
    <dbReference type="NCBI Taxonomy" id="440482"/>
    <lineage>
        <taxon>Bacteria</taxon>
        <taxon>Bacillati</taxon>
        <taxon>Actinomycetota</taxon>
        <taxon>Actinomycetes</taxon>
        <taxon>Micrococcales</taxon>
        <taxon>Promicromonosporaceae</taxon>
        <taxon>Promicromonospora</taxon>
    </lineage>
</organism>
<dbReference type="GO" id="GO:0061542">
    <property type="term" value="F:3-demethylubiquinol 3-O-methyltransferase activity"/>
    <property type="evidence" value="ECO:0007669"/>
    <property type="project" value="UniProtKB-EC"/>
</dbReference>
<dbReference type="Pfam" id="PF08242">
    <property type="entry name" value="Methyltransf_12"/>
    <property type="match status" value="1"/>
</dbReference>
<feature type="domain" description="Methyltransferase type 12" evidence="1">
    <location>
        <begin position="65"/>
        <end position="171"/>
    </location>
</feature>
<evidence type="ECO:0000313" key="3">
    <source>
        <dbReference type="Proteomes" id="UP001611580"/>
    </source>
</evidence>
<dbReference type="EC" id="2.1.1.64" evidence="2"/>
<evidence type="ECO:0000259" key="1">
    <source>
        <dbReference type="Pfam" id="PF08242"/>
    </source>
</evidence>
<dbReference type="InterPro" id="IPR029063">
    <property type="entry name" value="SAM-dependent_MTases_sf"/>
</dbReference>
<accession>A0ABW7XG14</accession>
<dbReference type="RefSeq" id="WP_397402343.1">
    <property type="nucleotide sequence ID" value="NZ_JBIRYI010000003.1"/>
</dbReference>
<keyword evidence="2" id="KW-0489">Methyltransferase</keyword>
<dbReference type="Proteomes" id="UP001611580">
    <property type="component" value="Unassembled WGS sequence"/>
</dbReference>
<dbReference type="SUPFAM" id="SSF53335">
    <property type="entry name" value="S-adenosyl-L-methionine-dependent methyltransferases"/>
    <property type="match status" value="1"/>
</dbReference>
<dbReference type="CDD" id="cd02440">
    <property type="entry name" value="AdoMet_MTases"/>
    <property type="match status" value="1"/>
</dbReference>